<dbReference type="AlphaFoldDB" id="A0A0G0C0V6"/>
<proteinExistence type="predicted"/>
<name>A0A0G0C0V6_UNCC3</name>
<evidence type="ECO:0000313" key="1">
    <source>
        <dbReference type="EMBL" id="KKP69751.1"/>
    </source>
</evidence>
<dbReference type="Proteomes" id="UP000034581">
    <property type="component" value="Unassembled WGS sequence"/>
</dbReference>
<organism evidence="1 2">
    <name type="scientific">candidate division CPR3 bacterium GW2011_GWF2_35_18</name>
    <dbReference type="NCBI Taxonomy" id="1618350"/>
    <lineage>
        <taxon>Bacteria</taxon>
        <taxon>Bacteria division CPR3</taxon>
    </lineage>
</organism>
<evidence type="ECO:0000313" key="2">
    <source>
        <dbReference type="Proteomes" id="UP000034581"/>
    </source>
</evidence>
<dbReference type="EMBL" id="LBQB01000003">
    <property type="protein sequence ID" value="KKP69751.1"/>
    <property type="molecule type" value="Genomic_DNA"/>
</dbReference>
<reference evidence="1 2" key="1">
    <citation type="journal article" date="2015" name="Nature">
        <title>rRNA introns, odd ribosomes, and small enigmatic genomes across a large radiation of phyla.</title>
        <authorList>
            <person name="Brown C.T."/>
            <person name="Hug L.A."/>
            <person name="Thomas B.C."/>
            <person name="Sharon I."/>
            <person name="Castelle C.J."/>
            <person name="Singh A."/>
            <person name="Wilkins M.J."/>
            <person name="Williams K.H."/>
            <person name="Banfield J.F."/>
        </authorList>
    </citation>
    <scope>NUCLEOTIDE SEQUENCE [LARGE SCALE GENOMIC DNA]</scope>
</reference>
<accession>A0A0G0C0V6</accession>
<gene>
    <name evidence="1" type="ORF">UR67_C0003G0029</name>
</gene>
<sequence length="212" mass="23461">MFTPAEEAGQVRGGPMNTKPKTILLTKAQEILGMHGLRTSGIKGNFLPVYTEHGQVVFQLFCGTPAADDYIGIHDFTMMVFNQVVREAFDVVRKTGYTTRIAVFTNESGRNDFRLEIVLWSDETGSAILYLALKDEHYSNPADIEKFFGQIITLHLPINQAISICHTLEAATDGEAEGCLDGKQGLTRKAYDTILNSLNAKGLGWQNPFENT</sequence>
<protein>
    <submittedName>
        <fullName evidence="1">Uncharacterized protein</fullName>
    </submittedName>
</protein>
<comment type="caution">
    <text evidence="1">The sequence shown here is derived from an EMBL/GenBank/DDBJ whole genome shotgun (WGS) entry which is preliminary data.</text>
</comment>